<feature type="compositionally biased region" description="Polar residues" evidence="2">
    <location>
        <begin position="1763"/>
        <end position="1778"/>
    </location>
</feature>
<feature type="compositionally biased region" description="Pro residues" evidence="2">
    <location>
        <begin position="1297"/>
        <end position="1316"/>
    </location>
</feature>
<dbReference type="GO" id="GO:0004672">
    <property type="term" value="F:protein kinase activity"/>
    <property type="evidence" value="ECO:0007669"/>
    <property type="project" value="InterPro"/>
</dbReference>
<dbReference type="InterPro" id="IPR012496">
    <property type="entry name" value="TMC_dom"/>
</dbReference>
<gene>
    <name evidence="4" type="primary">Lmtk3</name>
    <name evidence="4" type="ORF">GTO96_0012368</name>
</gene>
<feature type="region of interest" description="Disordered" evidence="2">
    <location>
        <begin position="2596"/>
        <end position="2638"/>
    </location>
</feature>
<feature type="transmembrane region" description="Helical" evidence="1">
    <location>
        <begin position="240"/>
        <end position="260"/>
    </location>
</feature>
<protein>
    <recommendedName>
        <fullName evidence="1">Transmembrane channel-like protein</fullName>
    </recommendedName>
</protein>
<feature type="transmembrane region" description="Helical" evidence="1">
    <location>
        <begin position="280"/>
        <end position="300"/>
    </location>
</feature>
<proteinExistence type="inferred from homology"/>
<evidence type="ECO:0000256" key="2">
    <source>
        <dbReference type="SAM" id="MobiDB-lite"/>
    </source>
</evidence>
<feature type="non-terminal residue" evidence="4">
    <location>
        <position position="1"/>
    </location>
</feature>
<feature type="region of interest" description="Disordered" evidence="2">
    <location>
        <begin position="876"/>
        <end position="902"/>
    </location>
</feature>
<dbReference type="PRINTS" id="PR00109">
    <property type="entry name" value="TYRKINASE"/>
</dbReference>
<keyword evidence="1" id="KW-0472">Membrane</keyword>
<keyword evidence="4" id="KW-0418">Kinase</keyword>
<comment type="caution">
    <text evidence="4">The sequence shown here is derived from an EMBL/GenBank/DDBJ whole genome shotgun (WGS) entry which is preliminary data.</text>
</comment>
<feature type="compositionally biased region" description="Low complexity" evidence="2">
    <location>
        <begin position="815"/>
        <end position="824"/>
    </location>
</feature>
<dbReference type="InterPro" id="IPR008266">
    <property type="entry name" value="Tyr_kinase_AS"/>
</dbReference>
<dbReference type="EMBL" id="JAATIS010008546">
    <property type="protein sequence ID" value="KAG2457871.1"/>
    <property type="molecule type" value="Genomic_DNA"/>
</dbReference>
<evidence type="ECO:0000313" key="4">
    <source>
        <dbReference type="EMBL" id="KAG2457871.1"/>
    </source>
</evidence>
<dbReference type="Gene3D" id="1.10.510.10">
    <property type="entry name" value="Transferase(Phosphotransferase) domain 1"/>
    <property type="match status" value="1"/>
</dbReference>
<feature type="region of interest" description="Disordered" evidence="2">
    <location>
        <begin position="814"/>
        <end position="835"/>
    </location>
</feature>
<reference evidence="4 5" key="1">
    <citation type="journal article" date="2021" name="Cell">
        <title>Tracing the genetic footprints of vertebrate landing in non-teleost ray-finned fishes.</title>
        <authorList>
            <person name="Bi X."/>
            <person name="Wang K."/>
            <person name="Yang L."/>
            <person name="Pan H."/>
            <person name="Jiang H."/>
            <person name="Wei Q."/>
            <person name="Fang M."/>
            <person name="Yu H."/>
            <person name="Zhu C."/>
            <person name="Cai Y."/>
            <person name="He Y."/>
            <person name="Gan X."/>
            <person name="Zeng H."/>
            <person name="Yu D."/>
            <person name="Zhu Y."/>
            <person name="Jiang H."/>
            <person name="Qiu Q."/>
            <person name="Yang H."/>
            <person name="Zhang Y.E."/>
            <person name="Wang W."/>
            <person name="Zhu M."/>
            <person name="He S."/>
            <person name="Zhang G."/>
        </authorList>
    </citation>
    <scope>NUCLEOTIDE SEQUENCE [LARGE SCALE GENOMIC DNA]</scope>
    <source>
        <strain evidence="4">Bchr_013</strain>
    </source>
</reference>
<dbReference type="PANTHER" id="PTHR24417">
    <property type="entry name" value="SERINE/THREONINE-PROTEIN KINASE LMTK1"/>
    <property type="match status" value="1"/>
</dbReference>
<feature type="transmembrane region" description="Helical" evidence="1">
    <location>
        <begin position="321"/>
        <end position="342"/>
    </location>
</feature>
<feature type="region of interest" description="Disordered" evidence="2">
    <location>
        <begin position="1262"/>
        <end position="1317"/>
    </location>
</feature>
<evidence type="ECO:0000256" key="1">
    <source>
        <dbReference type="RuleBase" id="RU310713"/>
    </source>
</evidence>
<sequence length="2772" mass="309774">MAIKVVMTMMAIIMISYVDSCQKKVSVLQMLANFGNGIESYFRFLRFLVFLNLMSFFLIGCFVLIPNITIRSLKLTTTSNSSIKTDTECTYYNPTPTGLVNFFNYVLDILSGTGMLEFSYLFYGFYESGEVDLVKKISYNIPVSYLVTCLCYMMFCIIWIVLRSGSGFKALVLIGGESLTHYGSLVFSAWDFRLKSEKFIKLKQKTIRFEFQMELEEAEAHRAAVHRTMSENARLYSYRVALNLVVIACIIGAFYCIYLATQESQRLQNEQDFVTKTSFLLGLLIEYLPSVVITAANFVVPMICDFVMRFEAYTLSMQIKVILFRAVFLRFAGLGVLLFSLWTQITCGGDITATDCKACEYNYGQYPCWETRIGQEMYKLMIFDLLTITLVTLLVEFPRRMLVDFCSWKLVQLWGYQQFLVPQNILQLIYGQTVVWIDQQSRKEKKDAKLKAYLDPLHEMESMLKKKRPVKEENKREKKGEKRREDKVSGAARSLRHPNILQCLGLCSDTIPLLLVMEFCQLGDLKRYLRAQRKSDGMTPDLLTRDLATLQRMAFEITSGLLHLHQNNYIHSDLALRNCLLTSDLTVRIGDYGLSHNHYKDDYYLTPDKLWIPLRWIAPEILDEFHGNVVVTDQSKESNVWSLGVTIWELFEFGAQPHRHLSDEEVLTFVIKERQIKLAKPRLKLLHSDYWYEVMQSCWLPPAQRPTVDEIHLLLSSLLAAERGMGAETDDTFEQRWDTLKPPPLHHFFSTPEEIQGPHAHYISKTSFPLLEQVSSSSGPITTVTVDLDDILTVTETSRGLNFEYLWEQARRGRGQATRARPATHPIPITGSTPHTQANLLSRTHNRHSLDTPTVVPVISARSPSLASEYYIRLEEHAPNPNSPPPNQNSLVPTLAGEKGHMSSDLQLQHFQSQISPHKNSRFCISSPPKGRCTLTYSPPLMGLSQTHKYRHQSDFTGKMLPSVNNEQKRSVGNASSDLELTEIKPRSNDLEFDHMRLSKTIPSKNRENAELRQVKVMARHNNIIMTRGPELITTGQVFSEQIVRSTEAAEILSLEPKIMPMDISMPRECALSSTRMSDCGLVEITVPNHLQSYASPVKSGRGLKERCELGNAQQKTGCYSHQAQLAVELDHSLPALIPKPTCDNIKMTSASYLRSRPLPAPPRCASFTSESAELTTFDRVYGRRLSLEESESMDCLMRNVKNQSMLSSSLDKSCGLRDVRNHQAVSTFRSGGCQSSIHEFTDPLMGTAIGSFDPLGFQRQRRPVVAPPSPSLSPSIPPSSSMSHSSMPLTLSARPLPAPFSPSLPPPQSSPPPLPVAYQLEEQLPSPGFAEGLTTEREHMEAASNQKTSSHGLYQHSQSYQESQSDNCSSQNILHKITSINVTENIWSENVKDSNIKENKLGESETSEMTPWVPMVENQMQKESAQSKDISVTQKDFVKQAETTSSQEPLTDSVMNSVDESHSAAIKLGESEPTAEGSLFTPGATNTCRVNQSAHTDSSISVSPLASVADVEPGSSSSLKLLPLCHGVEVQVKDKDSSSVEEETTNYIEITSNSPLSTETSNLYTVEVMASTPPHTTLADNPQLSETTTGLPISSEKIDISDDLASNCSPLPEIITPTQSSTEVTSKSPLPAVSESPSPSLKFKNLPIIEIIPCSPLSTKTLSRSTSLIDTYSSKLPSLEVSSSGQCAFEPISRISHYDLVDPSAMPSSKTNHNISLSAETIPIRSQSPETTSINKSSQENQPSLPSSTKMRSSDPKKGSPYSRSFSVDTTHTNNWPSHKPSADFVSRNATPEDATLANITLPWSVTSTAISTSQSSVNEIHIIGTLPQEVHVFASGRTVMMNNGSDTEDTASPHMLSYSSCCLTIPEDSMQSEGVLSSPSLAEINNPESTTLDITLSDQSSSAFTPTDGTFSPLSSTLDCMTPADPVEGTGEFRMLGSDTPHRDSAYFSDGESDLERGRRGTTPNRICSAEDMEELQGKKQQQRLEGIPEKLENEGSLFSFNDKEVNQEGSNQVLRVDSLILSEDVGGILENRIGKNFGKGQGEHFDNAALDEMREGMEFDKDKLRIHNKSTEVQEIQEYSREKEVQNQNCKDTERQNNQNISKANPQLIALQASDVLQMPKEVRCENTGNLTEQQDINTQCYANLESDILRTQLPKEGVLGADLEKFNKRNCEKSPTEVQSTCQKSPQIYQYISENDCQGSCIFKSYSDTGLFEQTDLLDSSSSLSSIHSFSMAEEERTLLKNLSDLDSLKKLDLQQQLGNYSMSDVEFLADNFEIQDLEQNSIWSDPESQHRDPEQDSLENFEKLEMICLEQNSLENYENAMFTDSQGFAEDIFKKVDMSEDRTMEIIRMQQQSLEKLKNSDLIDSTFYSFQNFESSDLHRGVISCTQANANISGRQANQSNMLTPRITEETISQISQGVSSREQSVGKKRDQRSLSKKQAENGLMVQVCEERLQFSLRENVNHNVLSSGCITEKVHLQPWHKSIAAGLPETENQDKKPGSPKGLVDASANVTEIVGQNSNHEHCEKDTSSNDADIHKKSWTNEFSHQPELLAGPETGESQSVSTSAQSIKAKLARLSLALPPLAFDFTLTPIPSRDRGQEMGYRGSIGDQGEEEEDDEDEGEEPVIVVTETETERRLSLRSLLKSPRSLEEQMEKESEREKRRNVSFFDDVTVYLFDQETPTNELSSGSAPTSPPSSLDATTSSPSPEERLAVIFPLISPYTKYSKMINDVMPYNYPVPVRDDGNMPDIPSHPADPVGPNLEWFKKM</sequence>
<feature type="transmembrane region" description="Helical" evidence="1">
    <location>
        <begin position="44"/>
        <end position="65"/>
    </location>
</feature>
<accession>A0A8X8BJM6</accession>
<name>A0A8X8BJM6_POLSE</name>
<keyword evidence="4" id="KW-0808">Transferase</keyword>
<feature type="compositionally biased region" description="Polar residues" evidence="2">
    <location>
        <begin position="1617"/>
        <end position="1629"/>
    </location>
</feature>
<feature type="region of interest" description="Disordered" evidence="2">
    <location>
        <begin position="465"/>
        <end position="491"/>
    </location>
</feature>
<comment type="subcellular location">
    <subcellularLocation>
        <location evidence="1">Membrane</location>
        <topology evidence="1">Multi-pass membrane protein</topology>
    </subcellularLocation>
</comment>
<keyword evidence="1" id="KW-1133">Transmembrane helix</keyword>
<feature type="compositionally biased region" description="Low complexity" evidence="2">
    <location>
        <begin position="2691"/>
        <end position="2702"/>
    </location>
</feature>
<dbReference type="InterPro" id="IPR026626">
    <property type="entry name" value="NDUFA3"/>
</dbReference>
<dbReference type="GO" id="GO:0005743">
    <property type="term" value="C:mitochondrial inner membrane"/>
    <property type="evidence" value="ECO:0007669"/>
    <property type="project" value="InterPro"/>
</dbReference>
<feature type="compositionally biased region" description="Polar residues" evidence="2">
    <location>
        <begin position="1720"/>
        <end position="1752"/>
    </location>
</feature>
<evidence type="ECO:0000259" key="3">
    <source>
        <dbReference type="PROSITE" id="PS50011"/>
    </source>
</evidence>
<feature type="transmembrane region" description="Helical" evidence="1">
    <location>
        <begin position="102"/>
        <end position="123"/>
    </location>
</feature>
<keyword evidence="1" id="KW-0812">Transmembrane</keyword>
<dbReference type="InterPro" id="IPR011009">
    <property type="entry name" value="Kinase-like_dom_sf"/>
</dbReference>
<dbReference type="SUPFAM" id="SSF56112">
    <property type="entry name" value="Protein kinase-like (PK-like)"/>
    <property type="match status" value="1"/>
</dbReference>
<dbReference type="Proteomes" id="UP000886611">
    <property type="component" value="Unassembled WGS sequence"/>
</dbReference>
<feature type="region of interest" description="Disordered" evidence="2">
    <location>
        <begin position="1615"/>
        <end position="1638"/>
    </location>
</feature>
<feature type="region of interest" description="Disordered" evidence="2">
    <location>
        <begin position="1720"/>
        <end position="1782"/>
    </location>
</feature>
<dbReference type="InterPro" id="IPR000719">
    <property type="entry name" value="Prot_kinase_dom"/>
</dbReference>
<feature type="region of interest" description="Disordered" evidence="2">
    <location>
        <begin position="1930"/>
        <end position="1967"/>
    </location>
</feature>
<dbReference type="PANTHER" id="PTHR24417:SF2">
    <property type="entry name" value="SERINE_THREONINE-PROTEIN KINASE LMTK3"/>
    <property type="match status" value="1"/>
</dbReference>
<dbReference type="PROSITE" id="PS50011">
    <property type="entry name" value="PROTEIN_KINASE_DOM"/>
    <property type="match status" value="1"/>
</dbReference>
<feature type="compositionally biased region" description="Acidic residues" evidence="2">
    <location>
        <begin position="2615"/>
        <end position="2628"/>
    </location>
</feature>
<dbReference type="FunFam" id="1.10.510.10:FF:000347">
    <property type="entry name" value="Apoptosis associated tyrosine kinase"/>
    <property type="match status" value="1"/>
</dbReference>
<feature type="region of interest" description="Disordered" evidence="2">
    <location>
        <begin position="2419"/>
        <end position="2443"/>
    </location>
</feature>
<feature type="compositionally biased region" description="Basic and acidic residues" evidence="2">
    <location>
        <begin position="2430"/>
        <end position="2443"/>
    </location>
</feature>
<feature type="compositionally biased region" description="Basic and acidic residues" evidence="2">
    <location>
        <begin position="465"/>
        <end position="488"/>
    </location>
</feature>
<dbReference type="Pfam" id="PF14987">
    <property type="entry name" value="NADHdh_A3"/>
    <property type="match status" value="1"/>
</dbReference>
<dbReference type="PROSITE" id="PS00109">
    <property type="entry name" value="PROTEIN_KINASE_TYR"/>
    <property type="match status" value="1"/>
</dbReference>
<dbReference type="GO" id="GO:0005524">
    <property type="term" value="F:ATP binding"/>
    <property type="evidence" value="ECO:0007669"/>
    <property type="project" value="InterPro"/>
</dbReference>
<feature type="compositionally biased region" description="Polar residues" evidence="2">
    <location>
        <begin position="2419"/>
        <end position="2429"/>
    </location>
</feature>
<evidence type="ECO:0000313" key="5">
    <source>
        <dbReference type="Proteomes" id="UP000886611"/>
    </source>
</evidence>
<feature type="compositionally biased region" description="Low complexity" evidence="2">
    <location>
        <begin position="1279"/>
        <end position="1296"/>
    </location>
</feature>
<dbReference type="GO" id="GO:0045271">
    <property type="term" value="C:respiratory chain complex I"/>
    <property type="evidence" value="ECO:0007669"/>
    <property type="project" value="InterPro"/>
</dbReference>
<comment type="similarity">
    <text evidence="1">Belongs to the TMC family.</text>
</comment>
<feature type="transmembrane region" description="Helical" evidence="1">
    <location>
        <begin position="143"/>
        <end position="162"/>
    </location>
</feature>
<dbReference type="Pfam" id="PF07810">
    <property type="entry name" value="TMC"/>
    <property type="match status" value="1"/>
</dbReference>
<feature type="non-terminal residue" evidence="4">
    <location>
        <position position="2772"/>
    </location>
</feature>
<dbReference type="Pfam" id="PF07714">
    <property type="entry name" value="PK_Tyr_Ser-Thr"/>
    <property type="match status" value="1"/>
</dbReference>
<feature type="compositionally biased region" description="Pro residues" evidence="2">
    <location>
        <begin position="1266"/>
        <end position="1278"/>
    </location>
</feature>
<feature type="domain" description="Protein kinase" evidence="3">
    <location>
        <begin position="419"/>
        <end position="715"/>
    </location>
</feature>
<dbReference type="InterPro" id="IPR001245">
    <property type="entry name" value="Ser-Thr/Tyr_kinase_cat_dom"/>
</dbReference>
<organism evidence="4 5">
    <name type="scientific">Polypterus senegalus</name>
    <name type="common">Senegal bichir</name>
    <dbReference type="NCBI Taxonomy" id="55291"/>
    <lineage>
        <taxon>Eukaryota</taxon>
        <taxon>Metazoa</taxon>
        <taxon>Chordata</taxon>
        <taxon>Craniata</taxon>
        <taxon>Vertebrata</taxon>
        <taxon>Euteleostomi</taxon>
        <taxon>Actinopterygii</taxon>
        <taxon>Polypteriformes</taxon>
        <taxon>Polypteridae</taxon>
        <taxon>Polypterus</taxon>
    </lineage>
</organism>
<feature type="region of interest" description="Disordered" evidence="2">
    <location>
        <begin position="2685"/>
        <end position="2712"/>
    </location>
</feature>
<keyword evidence="5" id="KW-1185">Reference proteome</keyword>